<reference evidence="1" key="1">
    <citation type="submission" date="2014-05" db="EMBL/GenBank/DDBJ databases">
        <authorList>
            <person name="Chronopoulou M."/>
        </authorList>
    </citation>
    <scope>NUCLEOTIDE SEQUENCE</scope>
    <source>
        <tissue evidence="1">Whole organism</tissue>
    </source>
</reference>
<proteinExistence type="predicted"/>
<feature type="non-terminal residue" evidence="1">
    <location>
        <position position="1"/>
    </location>
</feature>
<dbReference type="EMBL" id="HACA01022767">
    <property type="protein sequence ID" value="CDW40128.1"/>
    <property type="molecule type" value="Transcribed_RNA"/>
</dbReference>
<evidence type="ECO:0000313" key="1">
    <source>
        <dbReference type="EMBL" id="CDW40128.1"/>
    </source>
</evidence>
<dbReference type="AlphaFoldDB" id="A0A0K2UPF3"/>
<accession>A0A0K2UPF3</accession>
<sequence>DSGSQLLVEALIYLLFDHGEEWARPSEVQRRYVFDEFHWWYKYLFHFLTTHLDKQT</sequence>
<protein>
    <submittedName>
        <fullName evidence="1">Uncharacterized protein</fullName>
    </submittedName>
</protein>
<name>A0A0K2UPF3_LEPSM</name>
<organism evidence="1">
    <name type="scientific">Lepeophtheirus salmonis</name>
    <name type="common">Salmon louse</name>
    <name type="synonym">Caligus salmonis</name>
    <dbReference type="NCBI Taxonomy" id="72036"/>
    <lineage>
        <taxon>Eukaryota</taxon>
        <taxon>Metazoa</taxon>
        <taxon>Ecdysozoa</taxon>
        <taxon>Arthropoda</taxon>
        <taxon>Crustacea</taxon>
        <taxon>Multicrustacea</taxon>
        <taxon>Hexanauplia</taxon>
        <taxon>Copepoda</taxon>
        <taxon>Siphonostomatoida</taxon>
        <taxon>Caligidae</taxon>
        <taxon>Lepeophtheirus</taxon>
    </lineage>
</organism>